<name>A0A8H9KTA5_9MICO</name>
<gene>
    <name evidence="3" type="ORF">GCM10011314_25860</name>
</gene>
<dbReference type="Pfam" id="PF25976">
    <property type="entry name" value="LpqB_N"/>
    <property type="match status" value="1"/>
</dbReference>
<protein>
    <recommendedName>
        <fullName evidence="2">GerMN domain-containing protein</fullName>
    </recommendedName>
</protein>
<comment type="caution">
    <text evidence="3">The sequence shown here is derived from an EMBL/GenBank/DDBJ whole genome shotgun (WGS) entry which is preliminary data.</text>
</comment>
<keyword evidence="1" id="KW-0732">Signal</keyword>
<reference evidence="3" key="2">
    <citation type="submission" date="2020-09" db="EMBL/GenBank/DDBJ databases">
        <authorList>
            <person name="Sun Q."/>
            <person name="Zhou Y."/>
        </authorList>
    </citation>
    <scope>NUCLEOTIDE SEQUENCE</scope>
    <source>
        <strain evidence="3">CGMCC 1.10749</strain>
    </source>
</reference>
<proteinExistence type="predicted"/>
<dbReference type="EMBL" id="BMEA01000002">
    <property type="protein sequence ID" value="GGB85002.1"/>
    <property type="molecule type" value="Genomic_DNA"/>
</dbReference>
<dbReference type="SMART" id="SM00909">
    <property type="entry name" value="Germane"/>
    <property type="match status" value="1"/>
</dbReference>
<dbReference type="AlphaFoldDB" id="A0A8H9KTA5"/>
<evidence type="ECO:0000259" key="2">
    <source>
        <dbReference type="SMART" id="SM00909"/>
    </source>
</evidence>
<evidence type="ECO:0000313" key="4">
    <source>
        <dbReference type="Proteomes" id="UP000628079"/>
    </source>
</evidence>
<feature type="domain" description="GerMN" evidence="2">
    <location>
        <begin position="209"/>
        <end position="298"/>
    </location>
</feature>
<evidence type="ECO:0000313" key="3">
    <source>
        <dbReference type="EMBL" id="GGB85002.1"/>
    </source>
</evidence>
<reference evidence="3" key="1">
    <citation type="journal article" date="2014" name="Int. J. Syst. Evol. Microbiol.">
        <title>Complete genome sequence of Corynebacterium casei LMG S-19264T (=DSM 44701T), isolated from a smear-ripened cheese.</title>
        <authorList>
            <consortium name="US DOE Joint Genome Institute (JGI-PGF)"/>
            <person name="Walter F."/>
            <person name="Albersmeier A."/>
            <person name="Kalinowski J."/>
            <person name="Ruckert C."/>
        </authorList>
    </citation>
    <scope>NUCLEOTIDE SEQUENCE</scope>
    <source>
        <strain evidence="3">CGMCC 1.10749</strain>
    </source>
</reference>
<organism evidence="3 4">
    <name type="scientific">Knoellia flava</name>
    <dbReference type="NCBI Taxonomy" id="913969"/>
    <lineage>
        <taxon>Bacteria</taxon>
        <taxon>Bacillati</taxon>
        <taxon>Actinomycetota</taxon>
        <taxon>Actinomycetes</taxon>
        <taxon>Micrococcales</taxon>
        <taxon>Intrasporangiaceae</taxon>
        <taxon>Knoellia</taxon>
    </lineage>
</organism>
<sequence length="590" mass="62794">MTVRRPRLRRLVTGVGLATVAALVSSCSGIGADTSVSPGLEVRGAEVQPVRAFFPPPAKGASQRDIVLGFLRAGAASDGNFDTARSYLTPDADKGWVPEGEVVLYSTTTPLSITNRTPDVAVLAGPVEASIGADGRYVKAAVGAKRRVEFQFARIDGEWRISNVPKGFGRWITTTDLGRLLQPYSLHYIASDRRALVPDRRWFPPDHLATRLARAQLDDPPAYLGDAVRNDVPRGSRLTADSVSVTDGVARVDITGPVPTDKTQRENVWAQLVSTLLQDPTVQGVTIRVRDVTLELPDVDLPVRTIEEVGFPAPPVVPLGRPLIRRGDTIYLLPSTSFVDRDPQKSGNVDVPKDYRSLALSADGTEIATVDPDGGHSRFRGVTRYEVAFVGTRVGNPAYDTRNFLWAGALGIDDDSGTHLWAFSVAGDPAKPPPAVGLPADWLTTRRVVESKPSPSGDRIALLHTAENGSDPQVTVTGIARGPGGQPVGLGSPLRLGATLVNPAGLVWLSNTSVATLAQRGGAQEQRRPYVLSIDGEEQALGETPKGVSITSAGGERDILVTNSDGTVISRAGQQWISLGQGTDVLVPAR</sequence>
<dbReference type="InterPro" id="IPR059026">
    <property type="entry name" value="LpqB_N"/>
</dbReference>
<dbReference type="Proteomes" id="UP000628079">
    <property type="component" value="Unassembled WGS sequence"/>
</dbReference>
<feature type="signal peptide" evidence="1">
    <location>
        <begin position="1"/>
        <end position="32"/>
    </location>
</feature>
<dbReference type="PROSITE" id="PS51257">
    <property type="entry name" value="PROKAR_LIPOPROTEIN"/>
    <property type="match status" value="1"/>
</dbReference>
<accession>A0A8H9KTA5</accession>
<feature type="chain" id="PRO_5034441732" description="GerMN domain-containing protein" evidence="1">
    <location>
        <begin position="33"/>
        <end position="590"/>
    </location>
</feature>
<dbReference type="RefSeq" id="WP_188450442.1">
    <property type="nucleotide sequence ID" value="NZ_BMEA01000002.1"/>
</dbReference>
<evidence type="ECO:0000256" key="1">
    <source>
        <dbReference type="SAM" id="SignalP"/>
    </source>
</evidence>
<dbReference type="Pfam" id="PF10646">
    <property type="entry name" value="Germane"/>
    <property type="match status" value="1"/>
</dbReference>
<dbReference type="InterPro" id="IPR019606">
    <property type="entry name" value="GerMN"/>
</dbReference>